<dbReference type="GO" id="GO:0008703">
    <property type="term" value="F:5-amino-6-(5-phosphoribosylamino)uracil reductase activity"/>
    <property type="evidence" value="ECO:0007669"/>
    <property type="project" value="InterPro"/>
</dbReference>
<dbReference type="GO" id="GO:0009231">
    <property type="term" value="P:riboflavin biosynthetic process"/>
    <property type="evidence" value="ECO:0007669"/>
    <property type="project" value="InterPro"/>
</dbReference>
<accession>A0A6I2M4B7</accession>
<evidence type="ECO:0000259" key="1">
    <source>
        <dbReference type="Pfam" id="PF01872"/>
    </source>
</evidence>
<keyword evidence="3" id="KW-1185">Reference proteome</keyword>
<dbReference type="Gene3D" id="3.40.430.10">
    <property type="entry name" value="Dihydrofolate Reductase, subunit A"/>
    <property type="match status" value="1"/>
</dbReference>
<proteinExistence type="predicted"/>
<dbReference type="Pfam" id="PF01872">
    <property type="entry name" value="RibD_C"/>
    <property type="match status" value="1"/>
</dbReference>
<dbReference type="AlphaFoldDB" id="A0A6I2M4B7"/>
<comment type="caution">
    <text evidence="2">The sequence shown here is derived from an EMBL/GenBank/DDBJ whole genome shotgun (WGS) entry which is preliminary data.</text>
</comment>
<dbReference type="InterPro" id="IPR024072">
    <property type="entry name" value="DHFR-like_dom_sf"/>
</dbReference>
<dbReference type="Proteomes" id="UP000441585">
    <property type="component" value="Unassembled WGS sequence"/>
</dbReference>
<name>A0A6I2M4B7_9BACI</name>
<feature type="domain" description="Bacterial bifunctional deaminase-reductase C-terminal" evidence="1">
    <location>
        <begin position="3"/>
        <end position="165"/>
    </location>
</feature>
<dbReference type="InterPro" id="IPR002734">
    <property type="entry name" value="RibDG_C"/>
</dbReference>
<sequence length="174" mass="19682">MSRKIVLFIAISLDGYIARLDGDISWLNEVQGVGDNGYSEFIESIDTVVMGKKTYDHVLLLTNNQYPYKGKTSYIFTRKESSTSSDLHFTMEDPAAFAEKLKSQHGRDIWLVGGSEILDSFMKKNLVDEYIITTAPIILGDGIPLFKTRNPEIKLKLKSSSKYGEFVQNHYENA</sequence>
<evidence type="ECO:0000313" key="2">
    <source>
        <dbReference type="EMBL" id="MRX52809.1"/>
    </source>
</evidence>
<dbReference type="SUPFAM" id="SSF53597">
    <property type="entry name" value="Dihydrofolate reductase-like"/>
    <property type="match status" value="1"/>
</dbReference>
<reference evidence="2 3" key="1">
    <citation type="submission" date="2019-11" db="EMBL/GenBank/DDBJ databases">
        <title>Bacillus idriensis genome.</title>
        <authorList>
            <person name="Konopka E.N."/>
            <person name="Newman J.D."/>
        </authorList>
    </citation>
    <scope>NUCLEOTIDE SEQUENCE [LARGE SCALE GENOMIC DNA]</scope>
    <source>
        <strain evidence="2 3">DSM 19097</strain>
    </source>
</reference>
<protein>
    <submittedName>
        <fullName evidence="2">Dihydrofolate reductase</fullName>
    </submittedName>
</protein>
<dbReference type="PANTHER" id="PTHR38011">
    <property type="entry name" value="DIHYDROFOLATE REDUCTASE FAMILY PROTEIN (AFU_ORTHOLOGUE AFUA_8G06820)"/>
    <property type="match status" value="1"/>
</dbReference>
<gene>
    <name evidence="2" type="ORF">GJU41_02385</name>
</gene>
<evidence type="ECO:0000313" key="3">
    <source>
        <dbReference type="Proteomes" id="UP000441585"/>
    </source>
</evidence>
<dbReference type="RefSeq" id="WP_070878360.1">
    <property type="nucleotide sequence ID" value="NZ_CAJGAA010000001.1"/>
</dbReference>
<dbReference type="PANTHER" id="PTHR38011:SF11">
    <property type="entry name" value="2,5-DIAMINO-6-RIBOSYLAMINO-4(3H)-PYRIMIDINONE 5'-PHOSPHATE REDUCTASE"/>
    <property type="match status" value="1"/>
</dbReference>
<dbReference type="EMBL" id="WKKF01000001">
    <property type="protein sequence ID" value="MRX52809.1"/>
    <property type="molecule type" value="Genomic_DNA"/>
</dbReference>
<dbReference type="InterPro" id="IPR050765">
    <property type="entry name" value="Riboflavin_Biosynth_HTPR"/>
</dbReference>
<organism evidence="2 3">
    <name type="scientific">Metabacillus idriensis</name>
    <dbReference type="NCBI Taxonomy" id="324768"/>
    <lineage>
        <taxon>Bacteria</taxon>
        <taxon>Bacillati</taxon>
        <taxon>Bacillota</taxon>
        <taxon>Bacilli</taxon>
        <taxon>Bacillales</taxon>
        <taxon>Bacillaceae</taxon>
        <taxon>Metabacillus</taxon>
    </lineage>
</organism>